<keyword evidence="4" id="KW-0406">Ion transport</keyword>
<comment type="subcellular location">
    <subcellularLocation>
        <location evidence="1 10">Cell outer membrane</location>
        <topology evidence="1 10">Multi-pass membrane protein</topology>
    </subcellularLocation>
</comment>
<name>A0A418NL06_9SPHN</name>
<dbReference type="InterPro" id="IPR036942">
    <property type="entry name" value="Beta-barrel_TonB_sf"/>
</dbReference>
<evidence type="ECO:0000256" key="11">
    <source>
        <dbReference type="RuleBase" id="RU003357"/>
    </source>
</evidence>
<dbReference type="InterPro" id="IPR011662">
    <property type="entry name" value="Secretin/TonB_short_N"/>
</dbReference>
<evidence type="ECO:0000256" key="8">
    <source>
        <dbReference type="ARBA" id="ARBA00023136"/>
    </source>
</evidence>
<feature type="domain" description="Secretin/TonB short N-terminal" evidence="13">
    <location>
        <begin position="57"/>
        <end position="108"/>
    </location>
</feature>
<dbReference type="InterPro" id="IPR012910">
    <property type="entry name" value="Plug_dom"/>
</dbReference>
<dbReference type="Pfam" id="PF07715">
    <property type="entry name" value="Plug"/>
    <property type="match status" value="1"/>
</dbReference>
<keyword evidence="4" id="KW-0410">Iron transport</keyword>
<dbReference type="Gene3D" id="2.170.130.10">
    <property type="entry name" value="TonB-dependent receptor, plug domain"/>
    <property type="match status" value="1"/>
</dbReference>
<feature type="chain" id="PRO_5019109099" evidence="12">
    <location>
        <begin position="22"/>
        <end position="900"/>
    </location>
</feature>
<keyword evidence="2 10" id="KW-0813">Transport</keyword>
<evidence type="ECO:0000256" key="2">
    <source>
        <dbReference type="ARBA" id="ARBA00022448"/>
    </source>
</evidence>
<dbReference type="Pfam" id="PF00593">
    <property type="entry name" value="TonB_dep_Rec_b-barrel"/>
    <property type="match status" value="1"/>
</dbReference>
<dbReference type="EMBL" id="QXFK01000011">
    <property type="protein sequence ID" value="RIV80319.1"/>
    <property type="molecule type" value="Genomic_DNA"/>
</dbReference>
<dbReference type="InterPro" id="IPR039426">
    <property type="entry name" value="TonB-dep_rcpt-like"/>
</dbReference>
<proteinExistence type="inferred from homology"/>
<evidence type="ECO:0000256" key="12">
    <source>
        <dbReference type="SAM" id="SignalP"/>
    </source>
</evidence>
<dbReference type="PANTHER" id="PTHR47234">
    <property type="match status" value="1"/>
</dbReference>
<keyword evidence="6" id="KW-0408">Iron</keyword>
<evidence type="ECO:0000256" key="5">
    <source>
        <dbReference type="ARBA" id="ARBA00022692"/>
    </source>
</evidence>
<comment type="caution">
    <text evidence="14">The sequence shown here is derived from an EMBL/GenBank/DDBJ whole genome shotgun (WGS) entry which is preliminary data.</text>
</comment>
<evidence type="ECO:0000256" key="7">
    <source>
        <dbReference type="ARBA" id="ARBA00023077"/>
    </source>
</evidence>
<evidence type="ECO:0000256" key="6">
    <source>
        <dbReference type="ARBA" id="ARBA00023004"/>
    </source>
</evidence>
<evidence type="ECO:0000313" key="14">
    <source>
        <dbReference type="EMBL" id="RIV80319.1"/>
    </source>
</evidence>
<keyword evidence="9 10" id="KW-0998">Cell outer membrane</keyword>
<protein>
    <submittedName>
        <fullName evidence="14">TonB-dependent receptor</fullName>
    </submittedName>
</protein>
<evidence type="ECO:0000256" key="9">
    <source>
        <dbReference type="ARBA" id="ARBA00023237"/>
    </source>
</evidence>
<dbReference type="AlphaFoldDB" id="A0A418NL06"/>
<gene>
    <name evidence="14" type="ORF">D2V04_03245</name>
</gene>
<dbReference type="PROSITE" id="PS52016">
    <property type="entry name" value="TONB_DEPENDENT_REC_3"/>
    <property type="match status" value="1"/>
</dbReference>
<dbReference type="GO" id="GO:0006826">
    <property type="term" value="P:iron ion transport"/>
    <property type="evidence" value="ECO:0007669"/>
    <property type="project" value="UniProtKB-KW"/>
</dbReference>
<evidence type="ECO:0000259" key="13">
    <source>
        <dbReference type="SMART" id="SM00965"/>
    </source>
</evidence>
<evidence type="ECO:0000256" key="4">
    <source>
        <dbReference type="ARBA" id="ARBA00022496"/>
    </source>
</evidence>
<dbReference type="GO" id="GO:0009279">
    <property type="term" value="C:cell outer membrane"/>
    <property type="evidence" value="ECO:0007669"/>
    <property type="project" value="UniProtKB-SubCell"/>
</dbReference>
<accession>A0A418NL06</accession>
<keyword evidence="15" id="KW-1185">Reference proteome</keyword>
<comment type="similarity">
    <text evidence="10 11">Belongs to the TonB-dependent receptor family.</text>
</comment>
<evidence type="ECO:0000256" key="10">
    <source>
        <dbReference type="PROSITE-ProRule" id="PRU01360"/>
    </source>
</evidence>
<evidence type="ECO:0000256" key="3">
    <source>
        <dbReference type="ARBA" id="ARBA00022452"/>
    </source>
</evidence>
<dbReference type="InterPro" id="IPR037066">
    <property type="entry name" value="Plug_dom_sf"/>
</dbReference>
<dbReference type="OrthoDB" id="7614575at2"/>
<keyword evidence="12" id="KW-0732">Signal</keyword>
<dbReference type="PANTHER" id="PTHR47234:SF1">
    <property type="entry name" value="TONB-DEPENDENT RECEPTOR"/>
    <property type="match status" value="1"/>
</dbReference>
<evidence type="ECO:0000313" key="15">
    <source>
        <dbReference type="Proteomes" id="UP000285092"/>
    </source>
</evidence>
<reference evidence="14 15" key="1">
    <citation type="submission" date="2018-08" db="EMBL/GenBank/DDBJ databases">
        <title>Altererythrobacter sp.Ery1 and Ery12, the genome sequencing of novel strains in genus Alterythrobacter.</title>
        <authorList>
            <person name="Cheng H."/>
            <person name="Wu Y.-H."/>
            <person name="Fang C."/>
            <person name="Xu X.-W."/>
        </authorList>
    </citation>
    <scope>NUCLEOTIDE SEQUENCE [LARGE SCALE GENOMIC DNA]</scope>
    <source>
        <strain evidence="14 15">Ery1</strain>
    </source>
</reference>
<keyword evidence="14" id="KW-0675">Receptor</keyword>
<dbReference type="SMART" id="SM00965">
    <property type="entry name" value="STN"/>
    <property type="match status" value="1"/>
</dbReference>
<keyword evidence="7 11" id="KW-0798">TonB box</keyword>
<dbReference type="Gene3D" id="3.55.50.30">
    <property type="match status" value="1"/>
</dbReference>
<evidence type="ECO:0000256" key="1">
    <source>
        <dbReference type="ARBA" id="ARBA00004571"/>
    </source>
</evidence>
<sequence>MRFGQIALAALMATTSLSLVATPVAAQSSAAERVQDFDIPAGDLATALRSFGRQARMEVIFSAQSLRGLRTAGVSGRLSAGEALQRLVAGSGAKLVRDASGAYLVQADESVDIGDRTTATDSDPARTTIVVTGTNIRGIAPESSPVQSYGREEIQQSGATTTEQFIRTLPQNFGGGSSEFAPGGLPNDVNSEANALKGTGANLRGLGSGATLVLLDGHRLAPSSSIGDFVDLSMIPVSALERVDVLTDGASSIYGGDAVGGVINFVLRDDFEGAEASLRYGAASNGGADEWRASFTSGAAWSDGNILGTFEFYDRGNLTLADRPEILAPEFSGGGLITARDSFDLLPQQTRRSALLSIKQEISPTLLVSASGLYSKRDVESSAVNNIGSGLIINSDSYSETLAANWGVEYEISPSVSISSSMTFNKLNGRSDSIGYVYPGTEVDTTSSNEYSSDLWGVDLVLRADIFHLPGGTVGFAAGAHFRQEDFLAESATLGVVRGAERDVAAAFGELFIPFVGSVNASPGMRRLEVSLSARLDDYSDFGTTVNPKIGVLWAPTDGLRFRGSYSTSFAPPPLGRVGDPGIIGRGIPTSVLAGLVGVDIGQYPTLDGTNMLLVAGTSRDLDPETSQTFTIGSDFEADWTDGKFSANATYYNVNFQGRLGQTPMPGNVFRELAPFIALDTPGAFPDGTVSFFPSEDEIATVVETVFEPIRFLAGGSLENVGVINYASVTRNLAVTKTSGLDFNIDTEFYTEIGAVNIGLNANYIFDFEQKAASTSPAVSVLNTLYSPTDIRLRAHLGFSGERFSMNTFVNYIPSYQTDSTQAAIPIDSWTTIDLFLSYELGDASRRWLDGTTLSLSVTNVFDEAPPYVPPLGQFELSGYDPANASPVGRFIAFEIRKTF</sequence>
<dbReference type="InterPro" id="IPR000531">
    <property type="entry name" value="Beta-barrel_TonB"/>
</dbReference>
<dbReference type="SUPFAM" id="SSF56935">
    <property type="entry name" value="Porins"/>
    <property type="match status" value="1"/>
</dbReference>
<feature type="signal peptide" evidence="12">
    <location>
        <begin position="1"/>
        <end position="21"/>
    </location>
</feature>
<dbReference type="Gene3D" id="2.40.170.20">
    <property type="entry name" value="TonB-dependent receptor, beta-barrel domain"/>
    <property type="match status" value="1"/>
</dbReference>
<organism evidence="14 15">
    <name type="scientific">Pelagerythrobacter aerophilus</name>
    <dbReference type="NCBI Taxonomy" id="2306995"/>
    <lineage>
        <taxon>Bacteria</taxon>
        <taxon>Pseudomonadati</taxon>
        <taxon>Pseudomonadota</taxon>
        <taxon>Alphaproteobacteria</taxon>
        <taxon>Sphingomonadales</taxon>
        <taxon>Erythrobacteraceae</taxon>
        <taxon>Pelagerythrobacter</taxon>
    </lineage>
</organism>
<dbReference type="Proteomes" id="UP000285092">
    <property type="component" value="Unassembled WGS sequence"/>
</dbReference>
<keyword evidence="8 10" id="KW-0472">Membrane</keyword>
<keyword evidence="3 10" id="KW-1134">Transmembrane beta strand</keyword>
<keyword evidence="5 10" id="KW-0812">Transmembrane</keyword>